<reference evidence="2 3" key="1">
    <citation type="submission" date="2020-01" db="EMBL/GenBank/DDBJ databases">
        <title>Paenibacillus soybeanensis sp. nov. isolated from the nodules of soybean (Glycine max(L.) Merr).</title>
        <authorList>
            <person name="Wang H."/>
        </authorList>
    </citation>
    <scope>NUCLEOTIDE SEQUENCE [LARGE SCALE GENOMIC DNA]</scope>
    <source>
        <strain evidence="2 3">T1</strain>
    </source>
</reference>
<accession>A0ABW9XPD5</accession>
<proteinExistence type="predicted"/>
<evidence type="ECO:0000313" key="3">
    <source>
        <dbReference type="Proteomes" id="UP000665561"/>
    </source>
</evidence>
<feature type="domain" description="ThuA-like" evidence="1">
    <location>
        <begin position="34"/>
        <end position="207"/>
    </location>
</feature>
<comment type="caution">
    <text evidence="2">The sequence shown here is derived from an EMBL/GenBank/DDBJ whole genome shotgun (WGS) entry which is preliminary data.</text>
</comment>
<organism evidence="2 3">
    <name type="scientific">Paenibacillus glycinis</name>
    <dbReference type="NCBI Taxonomy" id="2697035"/>
    <lineage>
        <taxon>Bacteria</taxon>
        <taxon>Bacillati</taxon>
        <taxon>Bacillota</taxon>
        <taxon>Bacilli</taxon>
        <taxon>Bacillales</taxon>
        <taxon>Paenibacillaceae</taxon>
        <taxon>Paenibacillus</taxon>
    </lineage>
</organism>
<dbReference type="Proteomes" id="UP000665561">
    <property type="component" value="Unassembled WGS sequence"/>
</dbReference>
<dbReference type="InterPro" id="IPR029010">
    <property type="entry name" value="ThuA-like"/>
</dbReference>
<dbReference type="Pfam" id="PF06283">
    <property type="entry name" value="ThuA"/>
    <property type="match status" value="1"/>
</dbReference>
<protein>
    <submittedName>
        <fullName evidence="2">ThuA domain-containing protein</fullName>
    </submittedName>
</protein>
<name>A0ABW9XPD5_9BACL</name>
<dbReference type="RefSeq" id="WP_161743303.1">
    <property type="nucleotide sequence ID" value="NZ_JAAAMV010000007.1"/>
</dbReference>
<dbReference type="SUPFAM" id="SSF52317">
    <property type="entry name" value="Class I glutamine amidotransferase-like"/>
    <property type="match status" value="1"/>
</dbReference>
<dbReference type="EMBL" id="JAAAMV010000007">
    <property type="protein sequence ID" value="NBD24503.1"/>
    <property type="molecule type" value="Genomic_DNA"/>
</dbReference>
<gene>
    <name evidence="2" type="ORF">GT019_11530</name>
</gene>
<evidence type="ECO:0000313" key="2">
    <source>
        <dbReference type="EMBL" id="NBD24503.1"/>
    </source>
</evidence>
<dbReference type="Gene3D" id="3.40.50.880">
    <property type="match status" value="1"/>
</dbReference>
<keyword evidence="3" id="KW-1185">Reference proteome</keyword>
<dbReference type="InterPro" id="IPR029062">
    <property type="entry name" value="Class_I_gatase-like"/>
</dbReference>
<evidence type="ECO:0000259" key="1">
    <source>
        <dbReference type="Pfam" id="PF06283"/>
    </source>
</evidence>
<sequence>MNESVQALLLGDFTAAPWHPLEPARAQLQSILGGDFLLDATEDYDVLTRLDPAAYPLCVSYTDCWQRALKPEQTAGLLRYVAGGGGLLVVHNGISLQCSPELAQLIGARFTGHPPYQPLRYHPVAGHPLLEGVDAFSLDEEPYFFAFDPLSEREVFLEYEFEGNRHPAGWTRAFGLGKVVYLQPGHHAPSFEPAAYRRLALNGARWACGR</sequence>